<evidence type="ECO:0000256" key="5">
    <source>
        <dbReference type="ARBA" id="ARBA00022737"/>
    </source>
</evidence>
<dbReference type="GO" id="GO:0005737">
    <property type="term" value="C:cytoplasm"/>
    <property type="evidence" value="ECO:0007669"/>
    <property type="project" value="UniProtKB-SubCell"/>
</dbReference>
<evidence type="ECO:0000313" key="11">
    <source>
        <dbReference type="Proteomes" id="UP001208570"/>
    </source>
</evidence>
<keyword evidence="5" id="KW-0677">Repeat</keyword>
<feature type="repeat" description="WD" evidence="8">
    <location>
        <begin position="414"/>
        <end position="454"/>
    </location>
</feature>
<evidence type="ECO:0000256" key="8">
    <source>
        <dbReference type="PROSITE-ProRule" id="PRU00221"/>
    </source>
</evidence>
<evidence type="ECO:0000256" key="2">
    <source>
        <dbReference type="ARBA" id="ARBA00004496"/>
    </source>
</evidence>
<dbReference type="PROSITE" id="PS00678">
    <property type="entry name" value="WD_REPEATS_1"/>
    <property type="match status" value="1"/>
</dbReference>
<feature type="repeat" description="WD" evidence="8">
    <location>
        <begin position="371"/>
        <end position="412"/>
    </location>
</feature>
<feature type="compositionally biased region" description="Basic residues" evidence="9">
    <location>
        <begin position="9"/>
        <end position="21"/>
    </location>
</feature>
<dbReference type="EMBL" id="JAODUP010000863">
    <property type="protein sequence ID" value="KAK2143224.1"/>
    <property type="molecule type" value="Genomic_DNA"/>
</dbReference>
<keyword evidence="3" id="KW-0963">Cytoplasm</keyword>
<sequence>MPTDGTTKAKNKRLAMLRRGRSGYSDVDQQREDLDQEGLLPPKLRSRLYTLFNQIEREFENLYAENLTSLTPTRLIAPSAGNLQAVGLNPAHSCICGMFPEGVASWPFITVHEKIEILNEKLELATGSDKFVEGQDGSEAGAVNWKAGAKKSAGSQISQKLKLTYKSSTSRIVSSFKPISSGSQLIKEYHGHRDGVWEVNVSHTDSHVIGTASADLCGIFTQNSSTIDHTARVWWIETSTCLLQYLGHNGSVNSARFHPSQELIVTSSGDQTAHIWKAQVNVPQQVESLKGHSSGEDELDGSEKEDTEGVDSSDDKHEPTCIRHPNVELTGHSGVVIAADWLAGGSQVITASWDRTANLYDTETGEIVNTLTGHDQELTNVCTHPSQRLVVTSSKDTTFRLWDFRDPSMKVNVFQGHTQQVTTAVFAGGDKVISGSDDRTVKVWDLKNMRSPMAAIRTDSAVNRLAVSQNHNLIAIPQDNRHIRVYDLNGIRIGRISKSSRHGHSRMVCGVCWNHHDSPMCNLFSSGFDRHVFGWNINIQQKE</sequence>
<evidence type="ECO:0000256" key="7">
    <source>
        <dbReference type="ARBA" id="ARBA00040954"/>
    </source>
</evidence>
<keyword evidence="6" id="KW-0539">Nucleus</keyword>
<feature type="repeat" description="WD" evidence="8">
    <location>
        <begin position="245"/>
        <end position="277"/>
    </location>
</feature>
<dbReference type="InterPro" id="IPR001680">
    <property type="entry name" value="WD40_rpt"/>
</dbReference>
<feature type="repeat" description="WD" evidence="8">
    <location>
        <begin position="329"/>
        <end position="370"/>
    </location>
</feature>
<evidence type="ECO:0000256" key="6">
    <source>
        <dbReference type="ARBA" id="ARBA00023242"/>
    </source>
</evidence>
<proteinExistence type="predicted"/>
<dbReference type="AlphaFoldDB" id="A0AAD9IYV2"/>
<evidence type="ECO:0000313" key="10">
    <source>
        <dbReference type="EMBL" id="KAK2143224.1"/>
    </source>
</evidence>
<dbReference type="PROSITE" id="PS50294">
    <property type="entry name" value="WD_REPEATS_REGION"/>
    <property type="match status" value="3"/>
</dbReference>
<feature type="region of interest" description="Disordered" evidence="9">
    <location>
        <begin position="286"/>
        <end position="325"/>
    </location>
</feature>
<comment type="subcellular location">
    <subcellularLocation>
        <location evidence="2">Cytoplasm</location>
    </subcellularLocation>
    <subcellularLocation>
        <location evidence="1">Nucleus</location>
    </subcellularLocation>
</comment>
<name>A0AAD9IYV2_9ANNE</name>
<dbReference type="Proteomes" id="UP001208570">
    <property type="component" value="Unassembled WGS sequence"/>
</dbReference>
<keyword evidence="11" id="KW-1185">Reference proteome</keyword>
<dbReference type="Pfam" id="PF00400">
    <property type="entry name" value="WD40"/>
    <property type="match status" value="4"/>
</dbReference>
<comment type="caution">
    <text evidence="10">The sequence shown here is derived from an EMBL/GenBank/DDBJ whole genome shotgun (WGS) entry which is preliminary data.</text>
</comment>
<evidence type="ECO:0000256" key="4">
    <source>
        <dbReference type="ARBA" id="ARBA00022574"/>
    </source>
</evidence>
<dbReference type="InterPro" id="IPR019775">
    <property type="entry name" value="WD40_repeat_CS"/>
</dbReference>
<dbReference type="InterPro" id="IPR036322">
    <property type="entry name" value="WD40_repeat_dom_sf"/>
</dbReference>
<protein>
    <recommendedName>
        <fullName evidence="7">WD repeat-containing protein 37</fullName>
    </recommendedName>
</protein>
<dbReference type="Gene3D" id="2.130.10.10">
    <property type="entry name" value="YVTN repeat-like/Quinoprotein amine dehydrogenase"/>
    <property type="match status" value="3"/>
</dbReference>
<feature type="compositionally biased region" description="Acidic residues" evidence="9">
    <location>
        <begin position="296"/>
        <end position="312"/>
    </location>
</feature>
<dbReference type="PANTHER" id="PTHR19855">
    <property type="entry name" value="WD40 REPEAT PROTEIN 12, 37"/>
    <property type="match status" value="1"/>
</dbReference>
<dbReference type="PROSITE" id="PS50082">
    <property type="entry name" value="WD_REPEATS_2"/>
    <property type="match status" value="4"/>
</dbReference>
<dbReference type="SMART" id="SM00320">
    <property type="entry name" value="WD40"/>
    <property type="match status" value="7"/>
</dbReference>
<evidence type="ECO:0000256" key="1">
    <source>
        <dbReference type="ARBA" id="ARBA00004123"/>
    </source>
</evidence>
<gene>
    <name evidence="10" type="ORF">LSH36_863g00028</name>
</gene>
<evidence type="ECO:0000256" key="3">
    <source>
        <dbReference type="ARBA" id="ARBA00022490"/>
    </source>
</evidence>
<reference evidence="10" key="1">
    <citation type="journal article" date="2023" name="Mol. Biol. Evol.">
        <title>Third-Generation Sequencing Reveals the Adaptive Role of the Epigenome in Three Deep-Sea Polychaetes.</title>
        <authorList>
            <person name="Perez M."/>
            <person name="Aroh O."/>
            <person name="Sun Y."/>
            <person name="Lan Y."/>
            <person name="Juniper S.K."/>
            <person name="Young C.R."/>
            <person name="Angers B."/>
            <person name="Qian P.Y."/>
        </authorList>
    </citation>
    <scope>NUCLEOTIDE SEQUENCE</scope>
    <source>
        <strain evidence="10">P08H-3</strain>
    </source>
</reference>
<dbReference type="InterPro" id="IPR020472">
    <property type="entry name" value="WD40_PAC1"/>
</dbReference>
<feature type="region of interest" description="Disordered" evidence="9">
    <location>
        <begin position="1"/>
        <end position="35"/>
    </location>
</feature>
<evidence type="ECO:0000256" key="9">
    <source>
        <dbReference type="SAM" id="MobiDB-lite"/>
    </source>
</evidence>
<dbReference type="GO" id="GO:0005634">
    <property type="term" value="C:nucleus"/>
    <property type="evidence" value="ECO:0007669"/>
    <property type="project" value="UniProtKB-SubCell"/>
</dbReference>
<dbReference type="PANTHER" id="PTHR19855:SF12">
    <property type="entry name" value="WD REPEAT-CONTAINING PROTEIN 37"/>
    <property type="match status" value="1"/>
</dbReference>
<dbReference type="CDD" id="cd00200">
    <property type="entry name" value="WD40"/>
    <property type="match status" value="1"/>
</dbReference>
<keyword evidence="4 8" id="KW-0853">WD repeat</keyword>
<dbReference type="PRINTS" id="PR00320">
    <property type="entry name" value="GPROTEINBRPT"/>
</dbReference>
<dbReference type="SUPFAM" id="SSF50978">
    <property type="entry name" value="WD40 repeat-like"/>
    <property type="match status" value="1"/>
</dbReference>
<organism evidence="10 11">
    <name type="scientific">Paralvinella palmiformis</name>
    <dbReference type="NCBI Taxonomy" id="53620"/>
    <lineage>
        <taxon>Eukaryota</taxon>
        <taxon>Metazoa</taxon>
        <taxon>Spiralia</taxon>
        <taxon>Lophotrochozoa</taxon>
        <taxon>Annelida</taxon>
        <taxon>Polychaeta</taxon>
        <taxon>Sedentaria</taxon>
        <taxon>Canalipalpata</taxon>
        <taxon>Terebellida</taxon>
        <taxon>Terebelliformia</taxon>
        <taxon>Alvinellidae</taxon>
        <taxon>Paralvinella</taxon>
    </lineage>
</organism>
<accession>A0AAD9IYV2</accession>
<dbReference type="InterPro" id="IPR015943">
    <property type="entry name" value="WD40/YVTN_repeat-like_dom_sf"/>
</dbReference>